<organism evidence="3 6">
    <name type="scientific">Helicobacter cinaedi CCUG 18818 = ATCC BAA-847</name>
    <dbReference type="NCBI Taxonomy" id="537971"/>
    <lineage>
        <taxon>Bacteria</taxon>
        <taxon>Pseudomonadati</taxon>
        <taxon>Campylobacterota</taxon>
        <taxon>Epsilonproteobacteria</taxon>
        <taxon>Campylobacterales</taxon>
        <taxon>Helicobacteraceae</taxon>
        <taxon>Helicobacter</taxon>
    </lineage>
</organism>
<dbReference type="AlphaFoldDB" id="A0AAI8MNE7"/>
<feature type="transmembrane region" description="Helical" evidence="2">
    <location>
        <begin position="56"/>
        <end position="79"/>
    </location>
</feature>
<protein>
    <submittedName>
        <fullName evidence="3">Uncharacterized protein</fullName>
    </submittedName>
</protein>
<sequence>MSKNLKSNIESKKLASKRESITNTESKEINDTKNQENIKLDSKGDEIVYEVKSKYYFFNTFTHIIILALCVILLCIGVFTDIFTTLLVKILWSIFFGFTIYQIYNILFGMVRFYVTNSGIGFERRKLFGIQKKFFKFGEVEVSIGEYQVFVLYNHNEMFIAPFNAKGWYRRKNIYRLHFLNFYLKNDRKIYEIWDFIRTKSKIALESKGIDTQFISFNTLFVCFVEE</sequence>
<evidence type="ECO:0000313" key="3">
    <source>
        <dbReference type="EMBL" id="BAM32706.1"/>
    </source>
</evidence>
<keyword evidence="5" id="KW-1185">Reference proteome</keyword>
<evidence type="ECO:0000313" key="6">
    <source>
        <dbReference type="Proteomes" id="UP000006036"/>
    </source>
</evidence>
<proteinExistence type="predicted"/>
<reference evidence="5" key="4">
    <citation type="journal article" date="2014" name="Genome Announc.">
        <title>Draft genome sequences of six enterohepatic helicobacter species isolated from humans and one from rhesus macaques.</title>
        <authorList>
            <person name="Shen Z."/>
            <person name="Sheh A."/>
            <person name="Young S.K."/>
            <person name="Abouelliel A."/>
            <person name="Ward D.V."/>
            <person name="Earl A.M."/>
            <person name="Fox J.G."/>
        </authorList>
    </citation>
    <scope>NUCLEOTIDE SEQUENCE [LARGE SCALE GENOMIC DNA]</scope>
    <source>
        <strain evidence="5">CCUG 18818</strain>
    </source>
</reference>
<keyword evidence="2" id="KW-0812">Transmembrane</keyword>
<dbReference type="KEGG" id="hcb:HCBAA847_1476"/>
<keyword evidence="2" id="KW-1133">Transmembrane helix</keyword>
<dbReference type="RefSeq" id="WP_002957698.1">
    <property type="nucleotide sequence ID" value="NC_020555.1"/>
</dbReference>
<accession>A0AAI8MNE7</accession>
<feature type="region of interest" description="Disordered" evidence="1">
    <location>
        <begin position="1"/>
        <end position="28"/>
    </location>
</feature>
<dbReference type="Proteomes" id="UP000006036">
    <property type="component" value="Chromosome 1"/>
</dbReference>
<keyword evidence="2" id="KW-0472">Membrane</keyword>
<evidence type="ECO:0000256" key="2">
    <source>
        <dbReference type="SAM" id="Phobius"/>
    </source>
</evidence>
<name>A0AAI8MNE7_9HELI</name>
<dbReference type="Proteomes" id="UP000005755">
    <property type="component" value="Unassembled WGS sequence"/>
</dbReference>
<dbReference type="EMBL" id="AP012492">
    <property type="protein sequence ID" value="BAM32706.1"/>
    <property type="molecule type" value="Genomic_DNA"/>
</dbReference>
<gene>
    <name evidence="3" type="ORF">HCBAA847_1476</name>
    <name evidence="4" type="ORF">HCCG_02347</name>
</gene>
<reference evidence="4" key="1">
    <citation type="submission" date="2008-08" db="EMBL/GenBank/DDBJ databases">
        <title>Annotation of Helicobacter cinaedi strain CCUG 18818.</title>
        <authorList>
            <consortium name="The Broad Institute Genome Sequencing Platform"/>
            <person name="Fox J.G."/>
            <person name="Shen Z."/>
            <person name="Charoenlap N."/>
            <person name="Schauer D.B."/>
            <person name="Ward D."/>
            <person name="Mehta T."/>
            <person name="Young S."/>
            <person name="Jaffe D."/>
            <person name="Gnerre S."/>
            <person name="Berlin A."/>
            <person name="Heiman D."/>
            <person name="Hepburn T."/>
            <person name="Shea T."/>
            <person name="Sykes S."/>
            <person name="Alvarado L."/>
            <person name="Kodira C."/>
            <person name="Borodovsky M."/>
            <person name="Lander E."/>
            <person name="Galagan J."/>
            <person name="Nusbaum C."/>
            <person name="Birren B."/>
        </authorList>
    </citation>
    <scope>NUCLEOTIDE SEQUENCE</scope>
    <source>
        <strain evidence="4">CCUG 18818</strain>
    </source>
</reference>
<reference evidence="3 6" key="2">
    <citation type="journal article" date="2012" name="J. Bacteriol.">
        <title>Complete Genome Sequence of Helicobacter cinaedi Type Strain ATCC BAA-847.</title>
        <authorList>
            <person name="Miyoshi-Akiyama T."/>
            <person name="Takeshita N."/>
            <person name="Ohmagari N."/>
            <person name="Kirikae T."/>
        </authorList>
    </citation>
    <scope>NUCLEOTIDE SEQUENCE [LARGE SCALE GENOMIC DNA]</scope>
    <source>
        <strain evidence="3 6">ATCC BAA-847</strain>
    </source>
</reference>
<evidence type="ECO:0000256" key="1">
    <source>
        <dbReference type="SAM" id="MobiDB-lite"/>
    </source>
</evidence>
<feature type="transmembrane region" description="Helical" evidence="2">
    <location>
        <begin position="91"/>
        <end position="115"/>
    </location>
</feature>
<evidence type="ECO:0000313" key="5">
    <source>
        <dbReference type="Proteomes" id="UP000005755"/>
    </source>
</evidence>
<dbReference type="EMBL" id="DS990418">
    <property type="protein sequence ID" value="EFR47798.1"/>
    <property type="molecule type" value="Genomic_DNA"/>
</dbReference>
<evidence type="ECO:0000313" key="4">
    <source>
        <dbReference type="EMBL" id="EFR47798.1"/>
    </source>
</evidence>
<feature type="compositionally biased region" description="Basic and acidic residues" evidence="1">
    <location>
        <begin position="9"/>
        <end position="28"/>
    </location>
</feature>
<reference evidence="3" key="3">
    <citation type="submission" date="2012-07" db="EMBL/GenBank/DDBJ databases">
        <authorList>
            <person name="Akiyama T."/>
            <person name="Takeshita N."/>
            <person name="Ohmagari N."/>
            <person name="Kirikae T."/>
        </authorList>
    </citation>
    <scope>NUCLEOTIDE SEQUENCE</scope>
    <source>
        <strain evidence="3">ATCC BAA-847</strain>
    </source>
</reference>